<proteinExistence type="predicted"/>
<accession>A0A2T5U7M4</accession>
<name>A0A2T5U7M4_9SPHN</name>
<protein>
    <submittedName>
        <fullName evidence="3">Outer membrane immunogenic protein</fullName>
    </submittedName>
</protein>
<dbReference type="Pfam" id="PF13505">
    <property type="entry name" value="OMP_b-brl"/>
    <property type="match status" value="1"/>
</dbReference>
<dbReference type="Gene3D" id="2.40.160.20">
    <property type="match status" value="1"/>
</dbReference>
<dbReference type="SUPFAM" id="SSF56925">
    <property type="entry name" value="OMPA-like"/>
    <property type="match status" value="1"/>
</dbReference>
<dbReference type="Proteomes" id="UP000244013">
    <property type="component" value="Unassembled WGS sequence"/>
</dbReference>
<keyword evidence="1" id="KW-0732">Signal</keyword>
<comment type="caution">
    <text evidence="3">The sequence shown here is derived from an EMBL/GenBank/DDBJ whole genome shotgun (WGS) entry which is preliminary data.</text>
</comment>
<dbReference type="RefSeq" id="WP_107953804.1">
    <property type="nucleotide sequence ID" value="NZ_QAYE01000003.1"/>
</dbReference>
<organism evidence="3 4">
    <name type="scientific">Sphingomonas faeni</name>
    <dbReference type="NCBI Taxonomy" id="185950"/>
    <lineage>
        <taxon>Bacteria</taxon>
        <taxon>Pseudomonadati</taxon>
        <taxon>Pseudomonadota</taxon>
        <taxon>Alphaproteobacteria</taxon>
        <taxon>Sphingomonadales</taxon>
        <taxon>Sphingomonadaceae</taxon>
        <taxon>Sphingomonas</taxon>
    </lineage>
</organism>
<reference evidence="3 4" key="1">
    <citation type="submission" date="2018-04" db="EMBL/GenBank/DDBJ databases">
        <title>Genomic Encyclopedia of Type Strains, Phase III (KMG-III): the genomes of soil and plant-associated and newly described type strains.</title>
        <authorList>
            <person name="Whitman W."/>
        </authorList>
    </citation>
    <scope>NUCLEOTIDE SEQUENCE [LARGE SCALE GENOMIC DNA]</scope>
    <source>
        <strain evidence="3 4">MA-olki</strain>
    </source>
</reference>
<dbReference type="InterPro" id="IPR027385">
    <property type="entry name" value="Beta-barrel_OMP"/>
</dbReference>
<dbReference type="InterPro" id="IPR011250">
    <property type="entry name" value="OMP/PagP_B-barrel"/>
</dbReference>
<evidence type="ECO:0000313" key="3">
    <source>
        <dbReference type="EMBL" id="PTW47505.1"/>
    </source>
</evidence>
<sequence length="197" mass="21759">MRYAMGVAMMTIANGVAAQTVDRPFTGPSIGVEAGLLEHHFALEFEEYENDTVVSRYDRYYRANGLGGGVFAGYDIAASRNWRLGVEIAGTAGGRDNRATFEGLVYDQKPKFGVRGTVRAGYVLTPRLMAYGSVGYGGNKYRIRDQIGIGKEFAWGSSFVVGGGAEYRIDRRYGLRMDVKHVDNQTWQAFVGVPIRF</sequence>
<gene>
    <name evidence="3" type="ORF">C8J25_103224</name>
</gene>
<feature type="domain" description="Outer membrane protein beta-barrel" evidence="2">
    <location>
        <begin position="12"/>
        <end position="184"/>
    </location>
</feature>
<dbReference type="AlphaFoldDB" id="A0A2T5U7M4"/>
<dbReference type="EMBL" id="QAYE01000003">
    <property type="protein sequence ID" value="PTW47505.1"/>
    <property type="molecule type" value="Genomic_DNA"/>
</dbReference>
<evidence type="ECO:0000259" key="2">
    <source>
        <dbReference type="Pfam" id="PF13505"/>
    </source>
</evidence>
<dbReference type="OrthoDB" id="7553954at2"/>
<dbReference type="GeneID" id="91005571"/>
<evidence type="ECO:0000256" key="1">
    <source>
        <dbReference type="ARBA" id="ARBA00022729"/>
    </source>
</evidence>
<evidence type="ECO:0000313" key="4">
    <source>
        <dbReference type="Proteomes" id="UP000244013"/>
    </source>
</evidence>